<dbReference type="AlphaFoldDB" id="A0A1Y1KW95"/>
<sequence>MLSFRHSHRRKMPRHPEHLHLKVAALKLRIDEGQDLPAEIKGCVNELLHAHQHVLGMCTLHVKLETRPVVLPLYRLPAHKLTAMVQSGVIKECDFAWASPVVLGQTGQLAY</sequence>
<name>A0A1Y1KW95_PHOPY</name>
<dbReference type="EMBL" id="GEZM01077933">
    <property type="protein sequence ID" value="JAV63136.1"/>
    <property type="molecule type" value="Transcribed_RNA"/>
</dbReference>
<evidence type="ECO:0000313" key="1">
    <source>
        <dbReference type="EMBL" id="JAV63137.1"/>
    </source>
</evidence>
<reference evidence="1" key="1">
    <citation type="journal article" date="2016" name="Sci. Rep.">
        <title>Molecular characterization of firefly nuptial gifts: a multi-omics approach sheds light on postcopulatory sexual selection.</title>
        <authorList>
            <person name="Al-Wathiqui N."/>
            <person name="Fallon T.R."/>
            <person name="South A."/>
            <person name="Weng J.K."/>
            <person name="Lewis S.M."/>
        </authorList>
    </citation>
    <scope>NUCLEOTIDE SEQUENCE</scope>
</reference>
<protein>
    <submittedName>
        <fullName evidence="1">Uncharacterized protein</fullName>
    </submittedName>
</protein>
<organism evidence="1">
    <name type="scientific">Photinus pyralis</name>
    <name type="common">Common eastern firefly</name>
    <name type="synonym">Lampyris pyralis</name>
    <dbReference type="NCBI Taxonomy" id="7054"/>
    <lineage>
        <taxon>Eukaryota</taxon>
        <taxon>Metazoa</taxon>
        <taxon>Ecdysozoa</taxon>
        <taxon>Arthropoda</taxon>
        <taxon>Hexapoda</taxon>
        <taxon>Insecta</taxon>
        <taxon>Pterygota</taxon>
        <taxon>Neoptera</taxon>
        <taxon>Endopterygota</taxon>
        <taxon>Coleoptera</taxon>
        <taxon>Polyphaga</taxon>
        <taxon>Elateriformia</taxon>
        <taxon>Elateroidea</taxon>
        <taxon>Lampyridae</taxon>
        <taxon>Lampyrinae</taxon>
        <taxon>Photinus</taxon>
    </lineage>
</organism>
<accession>A0A1Y1KW95</accession>
<proteinExistence type="predicted"/>
<dbReference type="EMBL" id="GEZM01077932">
    <property type="protein sequence ID" value="JAV63137.1"/>
    <property type="molecule type" value="Transcribed_RNA"/>
</dbReference>